<keyword evidence="3" id="KW-1185">Reference proteome</keyword>
<dbReference type="EMBL" id="KZ502795">
    <property type="protein sequence ID" value="PKU72921.1"/>
    <property type="molecule type" value="Genomic_DNA"/>
</dbReference>
<evidence type="ECO:0000313" key="3">
    <source>
        <dbReference type="Proteomes" id="UP000233837"/>
    </source>
</evidence>
<sequence length="301" mass="33510">MTRRTKLDRCRSSHLEPRETLRPSPLSVVSPYLSSRLLHSNYFGPFTFCNLNNVNMHAPSNSVVFPFNSSFSFYFFASREEFGSHGVSSYIGASREEFGSHGVSLYIGGSEATDGSNKTEQRKIEEEKPLQILFLDFHGHGPSWGQKQNRESRDGLSQSIAVSNDVRFSDACGIVNDRIIYLKMINHLLLLVKPTQHQLWRCSQLGGEALTKSLPPSPHFHLPRCDGVAGTFDTKENFFFGELPSRQALNLTILRCEPTGATVWNPPPHSLESPLAGSSPSQTSPVPHSLSSSLFNFPPKE</sequence>
<evidence type="ECO:0000256" key="1">
    <source>
        <dbReference type="SAM" id="MobiDB-lite"/>
    </source>
</evidence>
<reference evidence="2 3" key="1">
    <citation type="journal article" date="2016" name="Sci. Rep.">
        <title>The Dendrobium catenatum Lindl. genome sequence provides insights into polysaccharide synthase, floral development and adaptive evolution.</title>
        <authorList>
            <person name="Zhang G.Q."/>
            <person name="Xu Q."/>
            <person name="Bian C."/>
            <person name="Tsai W.C."/>
            <person name="Yeh C.M."/>
            <person name="Liu K.W."/>
            <person name="Yoshida K."/>
            <person name="Zhang L.S."/>
            <person name="Chang S.B."/>
            <person name="Chen F."/>
            <person name="Shi Y."/>
            <person name="Su Y.Y."/>
            <person name="Zhang Y.Q."/>
            <person name="Chen L.J."/>
            <person name="Yin Y."/>
            <person name="Lin M."/>
            <person name="Huang H."/>
            <person name="Deng H."/>
            <person name="Wang Z.W."/>
            <person name="Zhu S.L."/>
            <person name="Zhao X."/>
            <person name="Deng C."/>
            <person name="Niu S.C."/>
            <person name="Huang J."/>
            <person name="Wang M."/>
            <person name="Liu G.H."/>
            <person name="Yang H.J."/>
            <person name="Xiao X.J."/>
            <person name="Hsiao Y.Y."/>
            <person name="Wu W.L."/>
            <person name="Chen Y.Y."/>
            <person name="Mitsuda N."/>
            <person name="Ohme-Takagi M."/>
            <person name="Luo Y.B."/>
            <person name="Van de Peer Y."/>
            <person name="Liu Z.J."/>
        </authorList>
    </citation>
    <scope>NUCLEOTIDE SEQUENCE [LARGE SCALE GENOMIC DNA]</scope>
    <source>
        <tissue evidence="2">The whole plant</tissue>
    </source>
</reference>
<evidence type="ECO:0000313" key="2">
    <source>
        <dbReference type="EMBL" id="PKU72921.1"/>
    </source>
</evidence>
<dbReference type="AlphaFoldDB" id="A0A2I0WB85"/>
<dbReference type="Proteomes" id="UP000233837">
    <property type="component" value="Unassembled WGS sequence"/>
</dbReference>
<feature type="region of interest" description="Disordered" evidence="1">
    <location>
        <begin position="265"/>
        <end position="301"/>
    </location>
</feature>
<feature type="compositionally biased region" description="Polar residues" evidence="1">
    <location>
        <begin position="276"/>
        <end position="295"/>
    </location>
</feature>
<protein>
    <submittedName>
        <fullName evidence="2">Uncharacterized protein</fullName>
    </submittedName>
</protein>
<accession>A0A2I0WB85</accession>
<organism evidence="2 3">
    <name type="scientific">Dendrobium catenatum</name>
    <dbReference type="NCBI Taxonomy" id="906689"/>
    <lineage>
        <taxon>Eukaryota</taxon>
        <taxon>Viridiplantae</taxon>
        <taxon>Streptophyta</taxon>
        <taxon>Embryophyta</taxon>
        <taxon>Tracheophyta</taxon>
        <taxon>Spermatophyta</taxon>
        <taxon>Magnoliopsida</taxon>
        <taxon>Liliopsida</taxon>
        <taxon>Asparagales</taxon>
        <taxon>Orchidaceae</taxon>
        <taxon>Epidendroideae</taxon>
        <taxon>Malaxideae</taxon>
        <taxon>Dendrobiinae</taxon>
        <taxon>Dendrobium</taxon>
    </lineage>
</organism>
<gene>
    <name evidence="2" type="ORF">MA16_Dca007484</name>
</gene>
<reference evidence="2 3" key="2">
    <citation type="journal article" date="2017" name="Nature">
        <title>The Apostasia genome and the evolution of orchids.</title>
        <authorList>
            <person name="Zhang G.Q."/>
            <person name="Liu K.W."/>
            <person name="Li Z."/>
            <person name="Lohaus R."/>
            <person name="Hsiao Y.Y."/>
            <person name="Niu S.C."/>
            <person name="Wang J.Y."/>
            <person name="Lin Y.C."/>
            <person name="Xu Q."/>
            <person name="Chen L.J."/>
            <person name="Yoshida K."/>
            <person name="Fujiwara S."/>
            <person name="Wang Z.W."/>
            <person name="Zhang Y.Q."/>
            <person name="Mitsuda N."/>
            <person name="Wang M."/>
            <person name="Liu G.H."/>
            <person name="Pecoraro L."/>
            <person name="Huang H.X."/>
            <person name="Xiao X.J."/>
            <person name="Lin M."/>
            <person name="Wu X.Y."/>
            <person name="Wu W.L."/>
            <person name="Chen Y.Y."/>
            <person name="Chang S.B."/>
            <person name="Sakamoto S."/>
            <person name="Ohme-Takagi M."/>
            <person name="Yagi M."/>
            <person name="Zeng S.J."/>
            <person name="Shen C.Y."/>
            <person name="Yeh C.M."/>
            <person name="Luo Y.B."/>
            <person name="Tsai W.C."/>
            <person name="Van de Peer Y."/>
            <person name="Liu Z.J."/>
        </authorList>
    </citation>
    <scope>NUCLEOTIDE SEQUENCE [LARGE SCALE GENOMIC DNA]</scope>
    <source>
        <tissue evidence="2">The whole plant</tissue>
    </source>
</reference>
<proteinExistence type="predicted"/>
<name>A0A2I0WB85_9ASPA</name>